<proteinExistence type="predicted"/>
<keyword evidence="5" id="KW-1185">Reference proteome</keyword>
<evidence type="ECO:0000256" key="1">
    <source>
        <dbReference type="ARBA" id="ARBA00023125"/>
    </source>
</evidence>
<dbReference type="InterPro" id="IPR031105">
    <property type="entry name" value="TRP_plant"/>
</dbReference>
<dbReference type="EMBL" id="LT934115">
    <property type="protein sequence ID" value="VAH70228.1"/>
    <property type="molecule type" value="Genomic_DNA"/>
</dbReference>
<accession>A0A9R0S0I0</accession>
<evidence type="ECO:0000259" key="3">
    <source>
        <dbReference type="Pfam" id="PF23603"/>
    </source>
</evidence>
<evidence type="ECO:0000313" key="4">
    <source>
        <dbReference type="EMBL" id="VAH70228.1"/>
    </source>
</evidence>
<dbReference type="Proteomes" id="UP000324705">
    <property type="component" value="Chromosome 3A"/>
</dbReference>
<keyword evidence="1" id="KW-0238">DNA-binding</keyword>
<organism evidence="4 5">
    <name type="scientific">Triticum turgidum subsp. durum</name>
    <name type="common">Durum wheat</name>
    <name type="synonym">Triticum durum</name>
    <dbReference type="NCBI Taxonomy" id="4567"/>
    <lineage>
        <taxon>Eukaryota</taxon>
        <taxon>Viridiplantae</taxon>
        <taxon>Streptophyta</taxon>
        <taxon>Embryophyta</taxon>
        <taxon>Tracheophyta</taxon>
        <taxon>Spermatophyta</taxon>
        <taxon>Magnoliopsida</taxon>
        <taxon>Liliopsida</taxon>
        <taxon>Poales</taxon>
        <taxon>Poaceae</taxon>
        <taxon>BOP clade</taxon>
        <taxon>Pooideae</taxon>
        <taxon>Triticodae</taxon>
        <taxon>Triticeae</taxon>
        <taxon>Triticinae</taxon>
        <taxon>Triticum</taxon>
    </lineage>
</organism>
<dbReference type="AlphaFoldDB" id="A0A9R0S0I0"/>
<dbReference type="Pfam" id="PF23603">
    <property type="entry name" value="Ubiquitin_TPR1"/>
    <property type="match status" value="1"/>
</dbReference>
<feature type="compositionally biased region" description="Basic and acidic residues" evidence="2">
    <location>
        <begin position="1"/>
        <end position="11"/>
    </location>
</feature>
<dbReference type="Gramene" id="TRITD3Av1G283350.8">
    <property type="protein sequence ID" value="TRITD3Av1G283350.8"/>
    <property type="gene ID" value="TRITD3Av1G283350"/>
</dbReference>
<name>A0A9R0S0I0_TRITD</name>
<sequence length="370" mass="40129">MVVRKRLDYGSRGHQVPAMPRVPSSARGKRSARRKKDEMSPFDLLATVAGTLLVDHENSSNNAPSINAAALTYARKRKSVKAEQCDDAPPLKSIAVESCIAGSGGVCASPRQSNICLAENSSTRNGTDTVLESLTVKPDMLVRDSVFSCTKSCNRAHGVGGIPECESSRSLEATNQVQVQQPMDGDTTALYSLVSSVDLDGRPPALVSSDSSSGVPLCIHDKDRNTSPLCHAEARHAADRDDDENSSGCTHPCTMGNNKSYMPQYTGDSRIRKMFASKIRKAARNKMCGEMSNKGSKLNLGGKKISTTRQRVQRAMFKRQKPVRRHFTPSSAKGILTEVKLRIKSFTIPELFIEIPENATVGSLKVNTGF</sequence>
<dbReference type="InterPro" id="IPR057625">
    <property type="entry name" value="TPR1-6-like_ubiquitin"/>
</dbReference>
<feature type="domain" description="Telomere repeat-binding protein 1-6-like ubiquitin-like" evidence="3">
    <location>
        <begin position="338"/>
        <end position="366"/>
    </location>
</feature>
<dbReference type="PANTHER" id="PTHR21717">
    <property type="entry name" value="TELOMERIC REPEAT BINDING PROTEIN"/>
    <property type="match status" value="1"/>
</dbReference>
<evidence type="ECO:0000313" key="5">
    <source>
        <dbReference type="Proteomes" id="UP000324705"/>
    </source>
</evidence>
<gene>
    <name evidence="4" type="ORF">TRITD_3Av1G283350</name>
</gene>
<reference evidence="4 5" key="1">
    <citation type="submission" date="2017-09" db="EMBL/GenBank/DDBJ databases">
        <authorList>
            <consortium name="International Durum Wheat Genome Sequencing Consortium (IDWGSC)"/>
            <person name="Milanesi L."/>
        </authorList>
    </citation>
    <scope>NUCLEOTIDE SEQUENCE [LARGE SCALE GENOMIC DNA]</scope>
    <source>
        <strain evidence="5">cv. Svevo</strain>
    </source>
</reference>
<feature type="region of interest" description="Disordered" evidence="2">
    <location>
        <begin position="1"/>
        <end position="39"/>
    </location>
</feature>
<evidence type="ECO:0000256" key="2">
    <source>
        <dbReference type="SAM" id="MobiDB-lite"/>
    </source>
</evidence>
<dbReference type="PANTHER" id="PTHR21717:SF61">
    <property type="match status" value="1"/>
</dbReference>
<dbReference type="GO" id="GO:0043565">
    <property type="term" value="F:sequence-specific DNA binding"/>
    <property type="evidence" value="ECO:0007669"/>
    <property type="project" value="UniProtKB-ARBA"/>
</dbReference>
<protein>
    <recommendedName>
        <fullName evidence="3">Telomere repeat-binding protein 1-6-like ubiquitin-like domain-containing protein</fullName>
    </recommendedName>
</protein>